<dbReference type="Proteomes" id="UP001458880">
    <property type="component" value="Unassembled WGS sequence"/>
</dbReference>
<feature type="compositionally biased region" description="Basic and acidic residues" evidence="1">
    <location>
        <begin position="53"/>
        <end position="72"/>
    </location>
</feature>
<accession>A0AAW1I802</accession>
<gene>
    <name evidence="2" type="ORF">QE152_g38111</name>
</gene>
<feature type="region of interest" description="Disordered" evidence="1">
    <location>
        <begin position="1"/>
        <end position="29"/>
    </location>
</feature>
<dbReference type="AlphaFoldDB" id="A0AAW1I802"/>
<evidence type="ECO:0000256" key="1">
    <source>
        <dbReference type="SAM" id="MobiDB-lite"/>
    </source>
</evidence>
<evidence type="ECO:0000313" key="3">
    <source>
        <dbReference type="Proteomes" id="UP001458880"/>
    </source>
</evidence>
<proteinExistence type="predicted"/>
<sequence length="123" mass="13692">MCSSPIRVGTRGQNKDKEGPLWAATPTTTTERLSRTIPQCYIPTVTWSTSADKQLKGTEREHEKAGPERKYNLEPGVVDSCAAETDRYQNNRAGYGGMKDTRLVGSEDTILLKENARIKHLIV</sequence>
<organism evidence="2 3">
    <name type="scientific">Popillia japonica</name>
    <name type="common">Japanese beetle</name>
    <dbReference type="NCBI Taxonomy" id="7064"/>
    <lineage>
        <taxon>Eukaryota</taxon>
        <taxon>Metazoa</taxon>
        <taxon>Ecdysozoa</taxon>
        <taxon>Arthropoda</taxon>
        <taxon>Hexapoda</taxon>
        <taxon>Insecta</taxon>
        <taxon>Pterygota</taxon>
        <taxon>Neoptera</taxon>
        <taxon>Endopterygota</taxon>
        <taxon>Coleoptera</taxon>
        <taxon>Polyphaga</taxon>
        <taxon>Scarabaeiformia</taxon>
        <taxon>Scarabaeidae</taxon>
        <taxon>Rutelinae</taxon>
        <taxon>Popillia</taxon>
    </lineage>
</organism>
<feature type="region of interest" description="Disordered" evidence="1">
    <location>
        <begin position="52"/>
        <end position="72"/>
    </location>
</feature>
<comment type="caution">
    <text evidence="2">The sequence shown here is derived from an EMBL/GenBank/DDBJ whole genome shotgun (WGS) entry which is preliminary data.</text>
</comment>
<protein>
    <submittedName>
        <fullName evidence="2">Uncharacterized protein</fullName>
    </submittedName>
</protein>
<name>A0AAW1I802_POPJA</name>
<evidence type="ECO:0000313" key="2">
    <source>
        <dbReference type="EMBL" id="KAK9685340.1"/>
    </source>
</evidence>
<keyword evidence="3" id="KW-1185">Reference proteome</keyword>
<dbReference type="EMBL" id="JASPKY010000784">
    <property type="protein sequence ID" value="KAK9685340.1"/>
    <property type="molecule type" value="Genomic_DNA"/>
</dbReference>
<reference evidence="2 3" key="1">
    <citation type="journal article" date="2024" name="BMC Genomics">
        <title>De novo assembly and annotation of Popillia japonica's genome with initial clues to its potential as an invasive pest.</title>
        <authorList>
            <person name="Cucini C."/>
            <person name="Boschi S."/>
            <person name="Funari R."/>
            <person name="Cardaioli E."/>
            <person name="Iannotti N."/>
            <person name="Marturano G."/>
            <person name="Paoli F."/>
            <person name="Bruttini M."/>
            <person name="Carapelli A."/>
            <person name="Frati F."/>
            <person name="Nardi F."/>
        </authorList>
    </citation>
    <scope>NUCLEOTIDE SEQUENCE [LARGE SCALE GENOMIC DNA]</scope>
    <source>
        <strain evidence="2">DMR45628</strain>
    </source>
</reference>